<dbReference type="PANTHER" id="PTHR41335">
    <property type="entry name" value="MEMBRANE PROTEIN-RELATED"/>
    <property type="match status" value="1"/>
</dbReference>
<evidence type="ECO:0000313" key="8">
    <source>
        <dbReference type="Proteomes" id="UP000012179"/>
    </source>
</evidence>
<reference evidence="7 8" key="1">
    <citation type="journal article" date="2015" name="Int. J. Syst. Evol. Microbiol.">
        <title>Nitrosospira lacus sp. nov., a psychrotolerant, ammonia-oxidizing bacterium from sandy lake sediment.</title>
        <authorList>
            <person name="Urakawa H."/>
            <person name="Garcia J.C."/>
            <person name="Nielsen J.L."/>
            <person name="Le V.Q."/>
            <person name="Kozlowski J.A."/>
            <person name="Stein L.Y."/>
            <person name="Lim C.K."/>
            <person name="Pommerening-Roser A."/>
            <person name="Martens-Habbena W."/>
            <person name="Stahl D.A."/>
            <person name="Klotz M.G."/>
        </authorList>
    </citation>
    <scope>NUCLEOTIDE SEQUENCE [LARGE SCALE GENOMIC DNA]</scope>
    <source>
        <strain evidence="7 8">APG3</strain>
    </source>
</reference>
<dbReference type="Pfam" id="PF06305">
    <property type="entry name" value="LapA_dom"/>
    <property type="match status" value="1"/>
</dbReference>
<evidence type="ECO:0000256" key="2">
    <source>
        <dbReference type="ARBA" id="ARBA00022692"/>
    </source>
</evidence>
<name>A0A1W6SSW4_9PROT</name>
<dbReference type="EMBL" id="CP021106">
    <property type="protein sequence ID" value="ARO88904.1"/>
    <property type="molecule type" value="Genomic_DNA"/>
</dbReference>
<dbReference type="eggNOG" id="COG5416">
    <property type="taxonomic scope" value="Bacteria"/>
</dbReference>
<dbReference type="PANTHER" id="PTHR41335:SF1">
    <property type="entry name" value="MEMBRANE PROTEIN"/>
    <property type="match status" value="1"/>
</dbReference>
<dbReference type="KEGG" id="nlc:EBAPG3_014635"/>
<feature type="transmembrane region" description="Helical" evidence="5">
    <location>
        <begin position="7"/>
        <end position="33"/>
    </location>
</feature>
<evidence type="ECO:0000313" key="7">
    <source>
        <dbReference type="EMBL" id="ARO88904.1"/>
    </source>
</evidence>
<accession>A0A1W6SSW4</accession>
<evidence type="ECO:0000256" key="5">
    <source>
        <dbReference type="SAM" id="Phobius"/>
    </source>
</evidence>
<keyword evidence="8" id="KW-1185">Reference proteome</keyword>
<sequence>MPLQLVSALIVIFLIVMFAVQNAVSVSVLFFLWRVDASLAVVIAACFGLGALIGALVTVPVMLRERISISRLRKQVDMLRMENDDLRATKKDAPSAPYGY</sequence>
<keyword evidence="3 5" id="KW-1133">Transmembrane helix</keyword>
<protein>
    <recommendedName>
        <fullName evidence="6">Lipopolysaccharide assembly protein A domain-containing protein</fullName>
    </recommendedName>
</protein>
<evidence type="ECO:0000259" key="6">
    <source>
        <dbReference type="Pfam" id="PF06305"/>
    </source>
</evidence>
<dbReference type="Proteomes" id="UP000012179">
    <property type="component" value="Chromosome"/>
</dbReference>
<dbReference type="AlphaFoldDB" id="A0A1W6SSW4"/>
<keyword evidence="2 5" id="KW-0812">Transmembrane</keyword>
<dbReference type="GO" id="GO:0005886">
    <property type="term" value="C:plasma membrane"/>
    <property type="evidence" value="ECO:0007669"/>
    <property type="project" value="InterPro"/>
</dbReference>
<organism evidence="7 8">
    <name type="scientific">Nitrosospira lacus</name>
    <dbReference type="NCBI Taxonomy" id="1288494"/>
    <lineage>
        <taxon>Bacteria</taxon>
        <taxon>Pseudomonadati</taxon>
        <taxon>Pseudomonadota</taxon>
        <taxon>Betaproteobacteria</taxon>
        <taxon>Nitrosomonadales</taxon>
        <taxon>Nitrosomonadaceae</taxon>
        <taxon>Nitrosospira</taxon>
    </lineage>
</organism>
<dbReference type="InterPro" id="IPR010445">
    <property type="entry name" value="LapA_dom"/>
</dbReference>
<proteinExistence type="predicted"/>
<keyword evidence="4 5" id="KW-0472">Membrane</keyword>
<feature type="transmembrane region" description="Helical" evidence="5">
    <location>
        <begin position="39"/>
        <end position="63"/>
    </location>
</feature>
<dbReference type="RefSeq" id="WP_004174273.1">
    <property type="nucleotide sequence ID" value="NZ_CP021106.3"/>
</dbReference>
<gene>
    <name evidence="7" type="ORF">EBAPG3_014635</name>
</gene>
<feature type="domain" description="Lipopolysaccharide assembly protein A" evidence="6">
    <location>
        <begin position="21"/>
        <end position="83"/>
    </location>
</feature>
<evidence type="ECO:0000256" key="1">
    <source>
        <dbReference type="ARBA" id="ARBA00022475"/>
    </source>
</evidence>
<dbReference type="OrthoDB" id="8564325at2"/>
<evidence type="ECO:0000256" key="3">
    <source>
        <dbReference type="ARBA" id="ARBA00022989"/>
    </source>
</evidence>
<keyword evidence="1" id="KW-1003">Cell membrane</keyword>
<evidence type="ECO:0000256" key="4">
    <source>
        <dbReference type="ARBA" id="ARBA00023136"/>
    </source>
</evidence>